<evidence type="ECO:0000313" key="2">
    <source>
        <dbReference type="Proteomes" id="UP000054549"/>
    </source>
</evidence>
<dbReference type="OrthoDB" id="3171058at2759"/>
<keyword evidence="2" id="KW-1185">Reference proteome</keyword>
<gene>
    <name evidence="1" type="ORF">M378DRAFT_443078</name>
</gene>
<dbReference type="InParanoid" id="A0A0C2TG68"/>
<dbReference type="EMBL" id="KN818239">
    <property type="protein sequence ID" value="KIL65884.1"/>
    <property type="molecule type" value="Genomic_DNA"/>
</dbReference>
<sequence length="457" mass="51471">MFALARLCLSFSPYHCPLATFTPNPSVKLRNSTLQLPPELWFEIFQFATYIHREATIVPLDPFARKRISTNVMATNCPLLALSTRISLVSVCHMWRDIALPLLYRYVAIRSPSRANALLHVLRSSCRPSGGNGAASHCYGHWTRHIEIYTHARGAQSLQYLQTLFQVLRFCPNLRVLTGAWNHDLPPEFLNGISRLFGQSLEHLSWNEPRSHSTELEDNTIVSARFFGTFRNLRVLDLRNVIGSDPEQYEKDPPSLMPAVQDLILSTHSRSLKMATVLLLPSLRNVTLRTLVHGSVPSDLVKAFLKVHGASLANVDLPCPTQDLDSDLDYTSSRHRVDHINPDLFLESGACPNLLSFSYPVTSPAPSISVHNTLRRIGLRAVRADALYPDKGTETKAHLLAITPARFPSLETVCTVGFLVEADMDSLVRDVFIWWVERFEKLGIDFLDGEGVLWTYY</sequence>
<organism evidence="1 2">
    <name type="scientific">Amanita muscaria (strain Koide BX008)</name>
    <dbReference type="NCBI Taxonomy" id="946122"/>
    <lineage>
        <taxon>Eukaryota</taxon>
        <taxon>Fungi</taxon>
        <taxon>Dikarya</taxon>
        <taxon>Basidiomycota</taxon>
        <taxon>Agaricomycotina</taxon>
        <taxon>Agaricomycetes</taxon>
        <taxon>Agaricomycetidae</taxon>
        <taxon>Agaricales</taxon>
        <taxon>Pluteineae</taxon>
        <taxon>Amanitaceae</taxon>
        <taxon>Amanita</taxon>
    </lineage>
</organism>
<reference evidence="1 2" key="1">
    <citation type="submission" date="2014-04" db="EMBL/GenBank/DDBJ databases">
        <title>Evolutionary Origins and Diversification of the Mycorrhizal Mutualists.</title>
        <authorList>
            <consortium name="DOE Joint Genome Institute"/>
            <consortium name="Mycorrhizal Genomics Consortium"/>
            <person name="Kohler A."/>
            <person name="Kuo A."/>
            <person name="Nagy L.G."/>
            <person name="Floudas D."/>
            <person name="Copeland A."/>
            <person name="Barry K.W."/>
            <person name="Cichocki N."/>
            <person name="Veneault-Fourrey C."/>
            <person name="LaButti K."/>
            <person name="Lindquist E.A."/>
            <person name="Lipzen A."/>
            <person name="Lundell T."/>
            <person name="Morin E."/>
            <person name="Murat C."/>
            <person name="Riley R."/>
            <person name="Ohm R."/>
            <person name="Sun H."/>
            <person name="Tunlid A."/>
            <person name="Henrissat B."/>
            <person name="Grigoriev I.V."/>
            <person name="Hibbett D.S."/>
            <person name="Martin F."/>
        </authorList>
    </citation>
    <scope>NUCLEOTIDE SEQUENCE [LARGE SCALE GENOMIC DNA]</scope>
    <source>
        <strain evidence="1 2">Koide BX008</strain>
    </source>
</reference>
<protein>
    <recommendedName>
        <fullName evidence="3">F-box domain-containing protein</fullName>
    </recommendedName>
</protein>
<evidence type="ECO:0008006" key="3">
    <source>
        <dbReference type="Google" id="ProtNLM"/>
    </source>
</evidence>
<dbReference type="Proteomes" id="UP000054549">
    <property type="component" value="Unassembled WGS sequence"/>
</dbReference>
<name>A0A0C2TG68_AMAMK</name>
<dbReference type="AlphaFoldDB" id="A0A0C2TG68"/>
<dbReference type="HOGENOM" id="CLU_584170_0_0_1"/>
<evidence type="ECO:0000313" key="1">
    <source>
        <dbReference type="EMBL" id="KIL65884.1"/>
    </source>
</evidence>
<accession>A0A0C2TG68</accession>
<dbReference type="STRING" id="946122.A0A0C2TG68"/>
<proteinExistence type="predicted"/>